<feature type="transmembrane region" description="Helical" evidence="7">
    <location>
        <begin position="42"/>
        <end position="61"/>
    </location>
</feature>
<dbReference type="InterPro" id="IPR011577">
    <property type="entry name" value="Cyt_b561_bac/Ni-Hgenase"/>
</dbReference>
<keyword evidence="3 7" id="KW-0812">Transmembrane</keyword>
<keyword evidence="5 7" id="KW-0472">Membrane</keyword>
<accession>A0ABQ6P4I7</accession>
<evidence type="ECO:0000256" key="2">
    <source>
        <dbReference type="ARBA" id="ARBA00022475"/>
    </source>
</evidence>
<dbReference type="InterPro" id="IPR051542">
    <property type="entry name" value="Hydrogenase_cytochrome"/>
</dbReference>
<feature type="transmembrane region" description="Helical" evidence="7">
    <location>
        <begin position="163"/>
        <end position="181"/>
    </location>
</feature>
<comment type="caution">
    <text evidence="9">The sequence shown here is derived from an EMBL/GenBank/DDBJ whole genome shotgun (WGS) entry which is preliminary data.</text>
</comment>
<feature type="region of interest" description="Disordered" evidence="6">
    <location>
        <begin position="133"/>
        <end position="158"/>
    </location>
</feature>
<gene>
    <name evidence="9" type="ORF">NUTIK01_05420</name>
</gene>
<evidence type="ECO:0000259" key="8">
    <source>
        <dbReference type="Pfam" id="PF01292"/>
    </source>
</evidence>
<feature type="domain" description="Cytochrome b561 bacterial/Ni-hydrogenase" evidence="8">
    <location>
        <begin position="11"/>
        <end position="197"/>
    </location>
</feature>
<evidence type="ECO:0000256" key="3">
    <source>
        <dbReference type="ARBA" id="ARBA00022692"/>
    </source>
</evidence>
<sequence>MTIALTKSPRNWDPVVKLTHWSIVAAVLCNGVFTEGGSWPHIWVGYALAGMLVLRLLWGLVGPREARFSAFPPSLPRALAHIREIRAGKVHDRPSHNPLGALMVYAIWGTLGIIIASGIAMAGLPPRAVTHDHHGVERAAQSVDEEGEDGEGEESPLGETHEAAVNLLYLLIVLHLGGVVFETRRSGRGLVLAMLPGRR</sequence>
<dbReference type="PANTHER" id="PTHR30485:SF2">
    <property type="entry name" value="BLL0597 PROTEIN"/>
    <property type="match status" value="1"/>
</dbReference>
<dbReference type="EMBL" id="BTFW01000001">
    <property type="protein sequence ID" value="GMM59765.1"/>
    <property type="molecule type" value="Genomic_DNA"/>
</dbReference>
<keyword evidence="10" id="KW-1185">Reference proteome</keyword>
<reference evidence="9 10" key="1">
    <citation type="submission" date="2023-06" db="EMBL/GenBank/DDBJ databases">
        <title>Draft genome sequence of Novosphingobium sp. strain IK01.</title>
        <authorList>
            <person name="Hatamoto M."/>
            <person name="Ikarashi T."/>
            <person name="Yamaguchi T."/>
        </authorList>
    </citation>
    <scope>NUCLEOTIDE SEQUENCE [LARGE SCALE GENOMIC DNA]</scope>
    <source>
        <strain evidence="9 10">IK01</strain>
    </source>
</reference>
<evidence type="ECO:0000256" key="7">
    <source>
        <dbReference type="SAM" id="Phobius"/>
    </source>
</evidence>
<keyword evidence="2" id="KW-1003">Cell membrane</keyword>
<feature type="transmembrane region" description="Helical" evidence="7">
    <location>
        <begin position="99"/>
        <end position="124"/>
    </location>
</feature>
<evidence type="ECO:0000256" key="4">
    <source>
        <dbReference type="ARBA" id="ARBA00022989"/>
    </source>
</evidence>
<comment type="subcellular location">
    <subcellularLocation>
        <location evidence="1">Cell membrane</location>
        <topology evidence="1">Multi-pass membrane protein</topology>
    </subcellularLocation>
</comment>
<proteinExistence type="predicted"/>
<evidence type="ECO:0000256" key="1">
    <source>
        <dbReference type="ARBA" id="ARBA00004651"/>
    </source>
</evidence>
<evidence type="ECO:0000313" key="10">
    <source>
        <dbReference type="Proteomes" id="UP001187221"/>
    </source>
</evidence>
<evidence type="ECO:0000256" key="5">
    <source>
        <dbReference type="ARBA" id="ARBA00023136"/>
    </source>
</evidence>
<dbReference type="Proteomes" id="UP001187221">
    <property type="component" value="Unassembled WGS sequence"/>
</dbReference>
<dbReference type="InterPro" id="IPR016174">
    <property type="entry name" value="Di-haem_cyt_TM"/>
</dbReference>
<feature type="compositionally biased region" description="Acidic residues" evidence="6">
    <location>
        <begin position="143"/>
        <end position="156"/>
    </location>
</feature>
<dbReference type="Pfam" id="PF01292">
    <property type="entry name" value="Ni_hydr_CYTB"/>
    <property type="match status" value="1"/>
</dbReference>
<evidence type="ECO:0000256" key="6">
    <source>
        <dbReference type="SAM" id="MobiDB-lite"/>
    </source>
</evidence>
<dbReference type="PANTHER" id="PTHR30485">
    <property type="entry name" value="NI/FE-HYDROGENASE 1 B-TYPE CYTOCHROME SUBUNIT"/>
    <property type="match status" value="1"/>
</dbReference>
<protein>
    <recommendedName>
        <fullName evidence="8">Cytochrome b561 bacterial/Ni-hydrogenase domain-containing protein</fullName>
    </recommendedName>
</protein>
<keyword evidence="4 7" id="KW-1133">Transmembrane helix</keyword>
<name>A0ABQ6P4I7_9SPHN</name>
<evidence type="ECO:0000313" key="9">
    <source>
        <dbReference type="EMBL" id="GMM59765.1"/>
    </source>
</evidence>
<organism evidence="9 10">
    <name type="scientific">Novosphingobium pituita</name>
    <dbReference type="NCBI Taxonomy" id="3056842"/>
    <lineage>
        <taxon>Bacteria</taxon>
        <taxon>Pseudomonadati</taxon>
        <taxon>Pseudomonadota</taxon>
        <taxon>Alphaproteobacteria</taxon>
        <taxon>Sphingomonadales</taxon>
        <taxon>Sphingomonadaceae</taxon>
        <taxon>Novosphingobium</taxon>
    </lineage>
</organism>
<dbReference type="RefSeq" id="WP_317973609.1">
    <property type="nucleotide sequence ID" value="NZ_BTFW01000001.1"/>
</dbReference>
<dbReference type="SUPFAM" id="SSF81342">
    <property type="entry name" value="Transmembrane di-heme cytochromes"/>
    <property type="match status" value="1"/>
</dbReference>
<dbReference type="Gene3D" id="1.20.950.20">
    <property type="entry name" value="Transmembrane di-heme cytochromes, Chain C"/>
    <property type="match status" value="1"/>
</dbReference>